<feature type="transmembrane region" description="Helical" evidence="8">
    <location>
        <begin position="361"/>
        <end position="378"/>
    </location>
</feature>
<feature type="region of interest" description="Disordered" evidence="7">
    <location>
        <begin position="1"/>
        <end position="41"/>
    </location>
</feature>
<keyword evidence="10" id="KW-1185">Reference proteome</keyword>
<dbReference type="Proteomes" id="UP001378960">
    <property type="component" value="Unassembled WGS sequence"/>
</dbReference>
<dbReference type="GO" id="GO:0005886">
    <property type="term" value="C:plasma membrane"/>
    <property type="evidence" value="ECO:0007669"/>
    <property type="project" value="TreeGrafter"/>
</dbReference>
<feature type="transmembrane region" description="Helical" evidence="8">
    <location>
        <begin position="173"/>
        <end position="193"/>
    </location>
</feature>
<name>A0AAV5QZU0_PICKL</name>
<evidence type="ECO:0000313" key="9">
    <source>
        <dbReference type="EMBL" id="GMM44739.1"/>
    </source>
</evidence>
<feature type="transmembrane region" description="Helical" evidence="8">
    <location>
        <begin position="476"/>
        <end position="495"/>
    </location>
</feature>
<evidence type="ECO:0000256" key="2">
    <source>
        <dbReference type="ARBA" id="ARBA00008821"/>
    </source>
</evidence>
<feature type="transmembrane region" description="Helical" evidence="8">
    <location>
        <begin position="546"/>
        <end position="568"/>
    </location>
</feature>
<evidence type="ECO:0000256" key="1">
    <source>
        <dbReference type="ARBA" id="ARBA00004141"/>
    </source>
</evidence>
<dbReference type="InterPro" id="IPR006042">
    <property type="entry name" value="Xan_ur_permease"/>
</dbReference>
<sequence>MGFSLPKFSSNDQGSSDNKAPTEIDMEISHSQSSSTKENLNISSNGFQNDGTFKFNPKDDFKRLFKKCTTKDGILGDYDYAYLFTPTLPYMTKKKTQPFFGLNDDIPIFLGLLLGLQHALSMLAGLCTPPILISNFAHLDTIQTQYLVSASLITSGILSAIQITRFKIPFTPYYVGTGLLSVVGVSFATISIVSKGFPMMYRTGFCPSAADGTPLPCPDGYGAVIATSCVCGLLEVLLSFMPAKILQRFFPPLVTGPVVLLIGVSLVETGFQDLAGGSGCVGSTCAKGYAWGSAQFIGLGFLVYVVIIICEKWGSPIMKSCAVIVGLLIGCIVAAACGYFSHAGIDVAPAATFIWVHTFKLKVYGPLVLPFLACYLVLMMEAIGDITATSDVTRLEIEGPLYDSRIQGGILADGLNGILAGLCTLPPMSTFAQNNGVIAITKCGSRTVGYWCCFYLIVMGVFSKFAAALVAIPSSVLGGMTTFLFTSVAVSGLKIISTTPFTRRDRFVFTCSLMWGLGSTLVPNWFEFFFTYAGPNHGLQGFLNAITLVMEQGFALAGFLGVILNLLIAQEEDEIDDIEEVDEEMQLFHQQHPHPIQETLRSLSPFTSRASKVNNNSLVNEGVIVGEDADQIVQPHVSSNEKKLAPY</sequence>
<dbReference type="PANTHER" id="PTHR42810:SF2">
    <property type="entry name" value="PURINE PERMEASE C1399.01C-RELATED"/>
    <property type="match status" value="1"/>
</dbReference>
<accession>A0AAV5QZU0</accession>
<feature type="transmembrane region" description="Helical" evidence="8">
    <location>
        <begin position="108"/>
        <end position="132"/>
    </location>
</feature>
<dbReference type="PANTHER" id="PTHR42810">
    <property type="entry name" value="PURINE PERMEASE C1399.01C-RELATED"/>
    <property type="match status" value="1"/>
</dbReference>
<dbReference type="GO" id="GO:0042907">
    <property type="term" value="F:xanthine transmembrane transporter activity"/>
    <property type="evidence" value="ECO:0007669"/>
    <property type="project" value="TreeGrafter"/>
</dbReference>
<feature type="transmembrane region" description="Helical" evidence="8">
    <location>
        <begin position="448"/>
        <end position="470"/>
    </location>
</feature>
<comment type="similarity">
    <text evidence="2">Belongs to the nucleobase:cation symporter-2 (NCS2) (TC 2.A.40) family.</text>
</comment>
<dbReference type="Pfam" id="PF00860">
    <property type="entry name" value="Xan_ur_permease"/>
    <property type="match status" value="1"/>
</dbReference>
<gene>
    <name evidence="9" type="ORF">DAPK24_013140</name>
</gene>
<evidence type="ECO:0000256" key="3">
    <source>
        <dbReference type="ARBA" id="ARBA00022448"/>
    </source>
</evidence>
<dbReference type="AlphaFoldDB" id="A0AAV5QZU0"/>
<feature type="compositionally biased region" description="Polar residues" evidence="7">
    <location>
        <begin position="7"/>
        <end position="19"/>
    </location>
</feature>
<dbReference type="EMBL" id="BTGB01000001">
    <property type="protein sequence ID" value="GMM44739.1"/>
    <property type="molecule type" value="Genomic_DNA"/>
</dbReference>
<dbReference type="InterPro" id="IPR006043">
    <property type="entry name" value="NCS2"/>
</dbReference>
<keyword evidence="5 8" id="KW-1133">Transmembrane helix</keyword>
<dbReference type="GO" id="GO:0000324">
    <property type="term" value="C:fungal-type vacuole"/>
    <property type="evidence" value="ECO:0007669"/>
    <property type="project" value="TreeGrafter"/>
</dbReference>
<evidence type="ECO:0000256" key="7">
    <source>
        <dbReference type="SAM" id="MobiDB-lite"/>
    </source>
</evidence>
<protein>
    <recommendedName>
        <fullName evidence="11">Uric acid-xanthine permease</fullName>
    </recommendedName>
</protein>
<reference evidence="9 10" key="1">
    <citation type="journal article" date="2023" name="Elife">
        <title>Identification of key yeast species and microbe-microbe interactions impacting larval growth of Drosophila in the wild.</title>
        <authorList>
            <person name="Mure A."/>
            <person name="Sugiura Y."/>
            <person name="Maeda R."/>
            <person name="Honda K."/>
            <person name="Sakurai N."/>
            <person name="Takahashi Y."/>
            <person name="Watada M."/>
            <person name="Katoh T."/>
            <person name="Gotoh A."/>
            <person name="Gotoh Y."/>
            <person name="Taniguchi I."/>
            <person name="Nakamura K."/>
            <person name="Hayashi T."/>
            <person name="Katayama T."/>
            <person name="Uemura T."/>
            <person name="Hattori Y."/>
        </authorList>
    </citation>
    <scope>NUCLEOTIDE SEQUENCE [LARGE SCALE GENOMIC DNA]</scope>
    <source>
        <strain evidence="9 10">PK-24</strain>
    </source>
</reference>
<feature type="transmembrane region" description="Helical" evidence="8">
    <location>
        <begin position="288"/>
        <end position="309"/>
    </location>
</feature>
<feature type="transmembrane region" description="Helical" evidence="8">
    <location>
        <begin position="220"/>
        <end position="238"/>
    </location>
</feature>
<evidence type="ECO:0000256" key="6">
    <source>
        <dbReference type="ARBA" id="ARBA00023136"/>
    </source>
</evidence>
<feature type="transmembrane region" description="Helical" evidence="8">
    <location>
        <begin position="144"/>
        <end position="161"/>
    </location>
</feature>
<feature type="transmembrane region" description="Helical" evidence="8">
    <location>
        <begin position="250"/>
        <end position="268"/>
    </location>
</feature>
<evidence type="ECO:0000256" key="8">
    <source>
        <dbReference type="SAM" id="Phobius"/>
    </source>
</evidence>
<feature type="compositionally biased region" description="Polar residues" evidence="7">
    <location>
        <begin position="29"/>
        <end position="41"/>
    </location>
</feature>
<evidence type="ECO:0000313" key="10">
    <source>
        <dbReference type="Proteomes" id="UP001378960"/>
    </source>
</evidence>
<proteinExistence type="inferred from homology"/>
<feature type="transmembrane region" description="Helical" evidence="8">
    <location>
        <begin position="321"/>
        <end position="341"/>
    </location>
</feature>
<keyword evidence="3" id="KW-0813">Transport</keyword>
<evidence type="ECO:0000256" key="5">
    <source>
        <dbReference type="ARBA" id="ARBA00022989"/>
    </source>
</evidence>
<keyword evidence="6 8" id="KW-0472">Membrane</keyword>
<feature type="transmembrane region" description="Helical" evidence="8">
    <location>
        <begin position="507"/>
        <end position="526"/>
    </location>
</feature>
<evidence type="ECO:0000256" key="4">
    <source>
        <dbReference type="ARBA" id="ARBA00022692"/>
    </source>
</evidence>
<keyword evidence="4 8" id="KW-0812">Transmembrane</keyword>
<organism evidence="9 10">
    <name type="scientific">Pichia kluyveri</name>
    <name type="common">Yeast</name>
    <dbReference type="NCBI Taxonomy" id="36015"/>
    <lineage>
        <taxon>Eukaryota</taxon>
        <taxon>Fungi</taxon>
        <taxon>Dikarya</taxon>
        <taxon>Ascomycota</taxon>
        <taxon>Saccharomycotina</taxon>
        <taxon>Pichiomycetes</taxon>
        <taxon>Pichiales</taxon>
        <taxon>Pichiaceae</taxon>
        <taxon>Pichia</taxon>
    </lineage>
</organism>
<dbReference type="NCBIfam" id="TIGR00801">
    <property type="entry name" value="ncs2"/>
    <property type="match status" value="1"/>
</dbReference>
<comment type="caution">
    <text evidence="9">The sequence shown here is derived from an EMBL/GenBank/DDBJ whole genome shotgun (WGS) entry which is preliminary data.</text>
</comment>
<evidence type="ECO:0008006" key="11">
    <source>
        <dbReference type="Google" id="ProtNLM"/>
    </source>
</evidence>
<comment type="subcellular location">
    <subcellularLocation>
        <location evidence="1">Membrane</location>
        <topology evidence="1">Multi-pass membrane protein</topology>
    </subcellularLocation>
</comment>